<accession>A0A7C4FFV6</accession>
<proteinExistence type="inferred from homology"/>
<reference evidence="2" key="1">
    <citation type="journal article" date="2020" name="mSystems">
        <title>Genome- and Community-Level Interaction Insights into Carbon Utilization and Element Cycling Functions of Hydrothermarchaeota in Hydrothermal Sediment.</title>
        <authorList>
            <person name="Zhou Z."/>
            <person name="Liu Y."/>
            <person name="Xu W."/>
            <person name="Pan J."/>
            <person name="Luo Z.H."/>
            <person name="Li M."/>
        </authorList>
    </citation>
    <scope>NUCLEOTIDE SEQUENCE [LARGE SCALE GENOMIC DNA]</scope>
    <source>
        <strain evidence="2">SpSt-732</strain>
    </source>
</reference>
<keyword evidence="1" id="KW-0028">Amino-acid biosynthesis</keyword>
<dbReference type="AlphaFoldDB" id="A0A7C4FFV6"/>
<comment type="similarity">
    <text evidence="1">Belongs to the HisA/HisF family.</text>
</comment>
<dbReference type="InterPro" id="IPR011060">
    <property type="entry name" value="RibuloseP-bd_barrel"/>
</dbReference>
<gene>
    <name evidence="2" type="ORF">ENV14_05370</name>
</gene>
<dbReference type="Gene3D" id="3.20.20.70">
    <property type="entry name" value="Aldolase class I"/>
    <property type="match status" value="1"/>
</dbReference>
<protein>
    <recommendedName>
        <fullName evidence="3">HisA/HisF family protein</fullName>
    </recommendedName>
</protein>
<dbReference type="EMBL" id="DTFF01000045">
    <property type="protein sequence ID" value="HGI87803.1"/>
    <property type="molecule type" value="Genomic_DNA"/>
</dbReference>
<evidence type="ECO:0008006" key="3">
    <source>
        <dbReference type="Google" id="ProtNLM"/>
    </source>
</evidence>
<comment type="caution">
    <text evidence="2">The sequence shown here is derived from an EMBL/GenBank/DDBJ whole genome shotgun (WGS) entry which is preliminary data.</text>
</comment>
<evidence type="ECO:0000313" key="2">
    <source>
        <dbReference type="EMBL" id="HGI87803.1"/>
    </source>
</evidence>
<keyword evidence="1" id="KW-0368">Histidine biosynthesis</keyword>
<sequence>MPVKVIPVLDVMKGLVVHAVEGVREKYRPLSSSALCTSPEPRCFIDSLQSMGFDEIYIADLDSIMSVGENWGVIKYAVEKGFSVFADIGRKGVSRSDEERLSFVIGTEYLYYPHELRLVCGRVSSLDMIEREVRFANTQLDLEKVLSAYKELGCWPRVLLVINLSRVGTMRGFDVDIAKTVRRLYGGRLIVGGGISSAEEVKVLSEVGVEGVIVATALHRGLVKRPYI</sequence>
<name>A0A7C4FFV6_9CREN</name>
<dbReference type="InterPro" id="IPR006062">
    <property type="entry name" value="His_biosynth"/>
</dbReference>
<dbReference type="SUPFAM" id="SSF51366">
    <property type="entry name" value="Ribulose-phoshate binding barrel"/>
    <property type="match status" value="1"/>
</dbReference>
<dbReference type="InterPro" id="IPR013785">
    <property type="entry name" value="Aldolase_TIM"/>
</dbReference>
<dbReference type="GO" id="GO:0000105">
    <property type="term" value="P:L-histidine biosynthetic process"/>
    <property type="evidence" value="ECO:0007669"/>
    <property type="project" value="UniProtKB-KW"/>
</dbReference>
<organism evidence="2">
    <name type="scientific">Ignisphaera aggregans</name>
    <dbReference type="NCBI Taxonomy" id="334771"/>
    <lineage>
        <taxon>Archaea</taxon>
        <taxon>Thermoproteota</taxon>
        <taxon>Thermoprotei</taxon>
        <taxon>Desulfurococcales</taxon>
        <taxon>Desulfurococcaceae</taxon>
        <taxon>Ignisphaera</taxon>
    </lineage>
</organism>
<dbReference type="Pfam" id="PF00977">
    <property type="entry name" value="His_biosynth"/>
    <property type="match status" value="1"/>
</dbReference>
<evidence type="ECO:0000256" key="1">
    <source>
        <dbReference type="RuleBase" id="RU003657"/>
    </source>
</evidence>